<dbReference type="AlphaFoldDB" id="A0A3S0VH83"/>
<gene>
    <name evidence="1" type="ORF">EJ377_17905</name>
</gene>
<dbReference type="SUPFAM" id="SSF56784">
    <property type="entry name" value="HAD-like"/>
    <property type="match status" value="1"/>
</dbReference>
<organism evidence="1 2">
    <name type="scientific">Chryseobacterium arthrosphaerae</name>
    <dbReference type="NCBI Taxonomy" id="651561"/>
    <lineage>
        <taxon>Bacteria</taxon>
        <taxon>Pseudomonadati</taxon>
        <taxon>Bacteroidota</taxon>
        <taxon>Flavobacteriia</taxon>
        <taxon>Flavobacteriales</taxon>
        <taxon>Weeksellaceae</taxon>
        <taxon>Chryseobacterium group</taxon>
        <taxon>Chryseobacterium</taxon>
    </lineage>
</organism>
<name>A0A3S0VH83_9FLAO</name>
<proteinExistence type="predicted"/>
<dbReference type="Gene3D" id="3.40.50.1000">
    <property type="entry name" value="HAD superfamily/HAD-like"/>
    <property type="match status" value="1"/>
</dbReference>
<accession>A0A3S0VH83</accession>
<dbReference type="InterPro" id="IPR023214">
    <property type="entry name" value="HAD_sf"/>
</dbReference>
<dbReference type="EMBL" id="RYFC01000003">
    <property type="protein sequence ID" value="RTZ46835.1"/>
    <property type="molecule type" value="Genomic_DNA"/>
</dbReference>
<sequence length="28" mass="3381">MNDIEMLKNARYSYAMQNAHPNVKEWLI</sequence>
<dbReference type="InterPro" id="IPR036412">
    <property type="entry name" value="HAD-like_sf"/>
</dbReference>
<dbReference type="Proteomes" id="UP000276953">
    <property type="component" value="Unassembled WGS sequence"/>
</dbReference>
<reference evidence="1 2" key="1">
    <citation type="submission" date="2018-12" db="EMBL/GenBank/DDBJ databases">
        <title>Draft Genome Sequence of Chryseobacterium arthrosphaerae strain ED882-96 Isolated from the Blood of a Patient with Liver Cirrhosis in Taiwan.</title>
        <authorList>
            <person name="Lin J.-N."/>
            <person name="Lai C.-H."/>
            <person name="Yang C.-H."/>
            <person name="Huang Y.-H."/>
        </authorList>
    </citation>
    <scope>NUCLEOTIDE SEQUENCE [LARGE SCALE GENOMIC DNA]</scope>
    <source>
        <strain evidence="1 2">ED882-96</strain>
    </source>
</reference>
<evidence type="ECO:0000313" key="1">
    <source>
        <dbReference type="EMBL" id="RTZ46835.1"/>
    </source>
</evidence>
<protein>
    <submittedName>
        <fullName evidence="1">Uncharacterized protein</fullName>
    </submittedName>
</protein>
<evidence type="ECO:0000313" key="2">
    <source>
        <dbReference type="Proteomes" id="UP000276953"/>
    </source>
</evidence>
<dbReference type="Pfam" id="PF08282">
    <property type="entry name" value="Hydrolase_3"/>
    <property type="match status" value="1"/>
</dbReference>
<comment type="caution">
    <text evidence="1">The sequence shown here is derived from an EMBL/GenBank/DDBJ whole genome shotgun (WGS) entry which is preliminary data.</text>
</comment>